<accession>A0A6J4MBW3</accession>
<feature type="compositionally biased region" description="Basic residues" evidence="1">
    <location>
        <begin position="1"/>
        <end position="20"/>
    </location>
</feature>
<dbReference type="AlphaFoldDB" id="A0A6J4MBW3"/>
<feature type="compositionally biased region" description="Low complexity" evidence="1">
    <location>
        <begin position="155"/>
        <end position="164"/>
    </location>
</feature>
<evidence type="ECO:0000256" key="1">
    <source>
        <dbReference type="SAM" id="MobiDB-lite"/>
    </source>
</evidence>
<organism evidence="2">
    <name type="scientific">uncultured Frankineae bacterium</name>
    <dbReference type="NCBI Taxonomy" id="437475"/>
    <lineage>
        <taxon>Bacteria</taxon>
        <taxon>Bacillati</taxon>
        <taxon>Actinomycetota</taxon>
        <taxon>Actinomycetes</taxon>
        <taxon>Frankiales</taxon>
        <taxon>environmental samples</taxon>
    </lineage>
</organism>
<feature type="compositionally biased region" description="Low complexity" evidence="1">
    <location>
        <begin position="35"/>
        <end position="48"/>
    </location>
</feature>
<reference evidence="2" key="1">
    <citation type="submission" date="2020-02" db="EMBL/GenBank/DDBJ databases">
        <authorList>
            <person name="Meier V. D."/>
        </authorList>
    </citation>
    <scope>NUCLEOTIDE SEQUENCE</scope>
    <source>
        <strain evidence="2">AVDCRST_MAG16</strain>
    </source>
</reference>
<feature type="compositionally biased region" description="Basic and acidic residues" evidence="1">
    <location>
        <begin position="60"/>
        <end position="70"/>
    </location>
</feature>
<feature type="compositionally biased region" description="Low complexity" evidence="1">
    <location>
        <begin position="231"/>
        <end position="244"/>
    </location>
</feature>
<feature type="region of interest" description="Disordered" evidence="1">
    <location>
        <begin position="60"/>
        <end position="111"/>
    </location>
</feature>
<protein>
    <submittedName>
        <fullName evidence="2">Uncharacterized protein</fullName>
    </submittedName>
</protein>
<feature type="non-terminal residue" evidence="2">
    <location>
        <position position="1"/>
    </location>
</feature>
<feature type="compositionally biased region" description="Basic and acidic residues" evidence="1">
    <location>
        <begin position="22"/>
        <end position="34"/>
    </location>
</feature>
<evidence type="ECO:0000313" key="2">
    <source>
        <dbReference type="EMBL" id="CAA9354183.1"/>
    </source>
</evidence>
<feature type="compositionally biased region" description="Basic and acidic residues" evidence="1">
    <location>
        <begin position="98"/>
        <end position="109"/>
    </location>
</feature>
<feature type="non-terminal residue" evidence="2">
    <location>
        <position position="299"/>
    </location>
</feature>
<name>A0A6J4MBW3_9ACTN</name>
<proteinExistence type="predicted"/>
<feature type="region of interest" description="Disordered" evidence="1">
    <location>
        <begin position="127"/>
        <end position="257"/>
    </location>
</feature>
<sequence>ERCQRPRAVRRHDHARRVLRARQPDERAGDEPLHRGVAGVRPGRAAAARHPGRLGALVHQRDGGDRDAASAHHPRLLRLPPGAVRRRLPRAGTARARGGGERRGLPDLGRRRRRLVGHRPRHVVGAGARLPGRVHPGRAAVHQRRQAVRLPPRPRSAAGSAARAGGAGRRQRQRRAQPRRDAPGARRRGLRLGSALRRGRSGADAHRPGRGRDAGRAPRLPDRRADPRPLPAAALPRRTGQRRTLGGGQRTERPRGRLRVRQPVHDRLHRRDTGRRGQRCRLGGCPAARRRAGGELQHL</sequence>
<dbReference type="EMBL" id="CADCUE010000238">
    <property type="protein sequence ID" value="CAA9354183.1"/>
    <property type="molecule type" value="Genomic_DNA"/>
</dbReference>
<feature type="region of interest" description="Disordered" evidence="1">
    <location>
        <begin position="1"/>
        <end position="48"/>
    </location>
</feature>
<feature type="region of interest" description="Disordered" evidence="1">
    <location>
        <begin position="269"/>
        <end position="299"/>
    </location>
</feature>
<gene>
    <name evidence="2" type="ORF">AVDCRST_MAG16-2531</name>
</gene>
<feature type="compositionally biased region" description="Basic and acidic residues" evidence="1">
    <location>
        <begin position="201"/>
        <end position="227"/>
    </location>
</feature>